<dbReference type="Proteomes" id="UP001172083">
    <property type="component" value="Unassembled WGS sequence"/>
</dbReference>
<accession>A0ABT8LAX5</accession>
<name>A0ABT8LAX5_9BACT</name>
<keyword evidence="5" id="KW-1185">Reference proteome</keyword>
<dbReference type="Gene3D" id="3.55.50.30">
    <property type="match status" value="1"/>
</dbReference>
<dbReference type="RefSeq" id="WP_346758869.1">
    <property type="nucleotide sequence ID" value="NZ_JAUJEB010000003.1"/>
</dbReference>
<protein>
    <submittedName>
        <fullName evidence="4">FecR domain-containing protein</fullName>
    </submittedName>
</protein>
<evidence type="ECO:0000256" key="1">
    <source>
        <dbReference type="SAM" id="Phobius"/>
    </source>
</evidence>
<dbReference type="PANTHER" id="PTHR30273:SF2">
    <property type="entry name" value="PROTEIN FECR"/>
    <property type="match status" value="1"/>
</dbReference>
<dbReference type="PANTHER" id="PTHR30273">
    <property type="entry name" value="PERIPLASMIC SIGNAL SENSOR AND SIGMA FACTOR ACTIVATOR FECR-RELATED"/>
    <property type="match status" value="1"/>
</dbReference>
<dbReference type="PIRSF" id="PIRSF018266">
    <property type="entry name" value="FecR"/>
    <property type="match status" value="1"/>
</dbReference>
<dbReference type="InterPro" id="IPR006860">
    <property type="entry name" value="FecR"/>
</dbReference>
<reference evidence="4" key="1">
    <citation type="submission" date="2023-06" db="EMBL/GenBank/DDBJ databases">
        <title>Genomic of Agaribacillus aureum.</title>
        <authorList>
            <person name="Wang G."/>
        </authorList>
    </citation>
    <scope>NUCLEOTIDE SEQUENCE</scope>
    <source>
        <strain evidence="4">BMA12</strain>
    </source>
</reference>
<dbReference type="Gene3D" id="2.60.120.1440">
    <property type="match status" value="1"/>
</dbReference>
<proteinExistence type="predicted"/>
<feature type="domain" description="Protein FecR C-terminal" evidence="3">
    <location>
        <begin position="267"/>
        <end position="333"/>
    </location>
</feature>
<keyword evidence="1" id="KW-0812">Transmembrane</keyword>
<sequence length="338" mass="38932">MDYLAFTAEDFASDNSFQNWLFKRNAKDFEFWENWISKNPQKKEEISEAIAILSSFKVQEPEVSQTQIDNSWQKMEEILEIGDEESGGETPRHWIRYRYGYAAAVSLLLAVAVIYQVFFRDRLVIYTTDFGETASITLPDNSVVTLNSNSTLKYNTVWDDDKDREVWLNGEAYFSVVKSGSNQKFYVNSRDGVLLEVLGTEFNVTKRESRTRVVLNHGKIRLNIENPSLNEDIIMLPGELVEFKDTSTTYIRKKVNPELYTSWKCKKLMFEDTKLEEVVLLLKEIYGLEVEVSEPALLEKRVSGSAPSDNINLLINGLSESFGITIIRTKKHVKISRK</sequence>
<evidence type="ECO:0000313" key="4">
    <source>
        <dbReference type="EMBL" id="MDN5213531.1"/>
    </source>
</evidence>
<keyword evidence="1" id="KW-0472">Membrane</keyword>
<evidence type="ECO:0000313" key="5">
    <source>
        <dbReference type="Proteomes" id="UP001172083"/>
    </source>
</evidence>
<dbReference type="EMBL" id="JAUJEB010000003">
    <property type="protein sequence ID" value="MDN5213531.1"/>
    <property type="molecule type" value="Genomic_DNA"/>
</dbReference>
<dbReference type="InterPro" id="IPR012373">
    <property type="entry name" value="Ferrdict_sens_TM"/>
</dbReference>
<evidence type="ECO:0000259" key="3">
    <source>
        <dbReference type="Pfam" id="PF16344"/>
    </source>
</evidence>
<dbReference type="Pfam" id="PF16344">
    <property type="entry name" value="FecR_C"/>
    <property type="match status" value="1"/>
</dbReference>
<gene>
    <name evidence="4" type="ORF">QQ020_15780</name>
</gene>
<comment type="caution">
    <text evidence="4">The sequence shown here is derived from an EMBL/GenBank/DDBJ whole genome shotgun (WGS) entry which is preliminary data.</text>
</comment>
<evidence type="ECO:0000259" key="2">
    <source>
        <dbReference type="Pfam" id="PF04773"/>
    </source>
</evidence>
<feature type="transmembrane region" description="Helical" evidence="1">
    <location>
        <begin position="99"/>
        <end position="118"/>
    </location>
</feature>
<feature type="domain" description="FecR protein" evidence="2">
    <location>
        <begin position="126"/>
        <end position="221"/>
    </location>
</feature>
<keyword evidence="1" id="KW-1133">Transmembrane helix</keyword>
<dbReference type="Pfam" id="PF04773">
    <property type="entry name" value="FecR"/>
    <property type="match status" value="1"/>
</dbReference>
<organism evidence="4 5">
    <name type="scientific">Agaribacillus aureus</name>
    <dbReference type="NCBI Taxonomy" id="3051825"/>
    <lineage>
        <taxon>Bacteria</taxon>
        <taxon>Pseudomonadati</taxon>
        <taxon>Bacteroidota</taxon>
        <taxon>Cytophagia</taxon>
        <taxon>Cytophagales</taxon>
        <taxon>Splendidivirgaceae</taxon>
        <taxon>Agaribacillus</taxon>
    </lineage>
</organism>
<dbReference type="InterPro" id="IPR032508">
    <property type="entry name" value="FecR_C"/>
</dbReference>